<dbReference type="Proteomes" id="UP000054007">
    <property type="component" value="Unassembled WGS sequence"/>
</dbReference>
<keyword evidence="3" id="KW-1185">Reference proteome</keyword>
<protein>
    <submittedName>
        <fullName evidence="2">Uncharacterized protein</fullName>
    </submittedName>
</protein>
<feature type="signal peptide" evidence="1">
    <location>
        <begin position="1"/>
        <end position="17"/>
    </location>
</feature>
<reference evidence="2 3" key="1">
    <citation type="journal article" date="2015" name="Fungal Genet. Biol.">
        <title>Evolution of novel wood decay mechanisms in Agaricales revealed by the genome sequences of Fistulina hepatica and Cylindrobasidium torrendii.</title>
        <authorList>
            <person name="Floudas D."/>
            <person name="Held B.W."/>
            <person name="Riley R."/>
            <person name="Nagy L.G."/>
            <person name="Koehler G."/>
            <person name="Ransdell A.S."/>
            <person name="Younus H."/>
            <person name="Chow J."/>
            <person name="Chiniquy J."/>
            <person name="Lipzen A."/>
            <person name="Tritt A."/>
            <person name="Sun H."/>
            <person name="Haridas S."/>
            <person name="LaButti K."/>
            <person name="Ohm R.A."/>
            <person name="Kues U."/>
            <person name="Blanchette R.A."/>
            <person name="Grigoriev I.V."/>
            <person name="Minto R.E."/>
            <person name="Hibbett D.S."/>
        </authorList>
    </citation>
    <scope>NUCLEOTIDE SEQUENCE [LARGE SCALE GENOMIC DNA]</scope>
    <source>
        <strain evidence="2 3">FP15055 ss-10</strain>
    </source>
</reference>
<keyword evidence="1" id="KW-0732">Signal</keyword>
<dbReference type="OrthoDB" id="2119228at2759"/>
<evidence type="ECO:0000313" key="3">
    <source>
        <dbReference type="Proteomes" id="UP000054007"/>
    </source>
</evidence>
<proteinExistence type="predicted"/>
<dbReference type="AlphaFoldDB" id="A0A0D7BDA0"/>
<dbReference type="EMBL" id="KN880509">
    <property type="protein sequence ID" value="KIY68144.1"/>
    <property type="molecule type" value="Genomic_DNA"/>
</dbReference>
<name>A0A0D7BDA0_9AGAR</name>
<gene>
    <name evidence="2" type="ORF">CYLTODRAFT_410626</name>
</gene>
<dbReference type="STRING" id="1314674.A0A0D7BDA0"/>
<sequence length="196" mass="20627">MVSRSFIVLAVGSLASAAAVTTTFVPADSAASATTTTSAASGTETLNPGYSFIRAVVDPNFHKYLRSEVKGTASDAVLGEPSDAAQFQITDGQLIQDAAGTPLYANVQTFEDSDGKKLKVTWKETKDTLGTFTFSGDTTEWSSPTVTRAATNAWLVCEDEDANKDVYLNLGPYAYNTPPGCVDQTIHAYTGSTATA</sequence>
<organism evidence="2 3">
    <name type="scientific">Cylindrobasidium torrendii FP15055 ss-10</name>
    <dbReference type="NCBI Taxonomy" id="1314674"/>
    <lineage>
        <taxon>Eukaryota</taxon>
        <taxon>Fungi</taxon>
        <taxon>Dikarya</taxon>
        <taxon>Basidiomycota</taxon>
        <taxon>Agaricomycotina</taxon>
        <taxon>Agaricomycetes</taxon>
        <taxon>Agaricomycetidae</taxon>
        <taxon>Agaricales</taxon>
        <taxon>Marasmiineae</taxon>
        <taxon>Physalacriaceae</taxon>
        <taxon>Cylindrobasidium</taxon>
    </lineage>
</organism>
<feature type="chain" id="PRO_5002317286" evidence="1">
    <location>
        <begin position="18"/>
        <end position="196"/>
    </location>
</feature>
<evidence type="ECO:0000256" key="1">
    <source>
        <dbReference type="SAM" id="SignalP"/>
    </source>
</evidence>
<evidence type="ECO:0000313" key="2">
    <source>
        <dbReference type="EMBL" id="KIY68144.1"/>
    </source>
</evidence>
<accession>A0A0D7BDA0</accession>